<name>A0A8B8DRP4_CRAVI</name>
<keyword evidence="2" id="KW-1185">Reference proteome</keyword>
<protein>
    <submittedName>
        <fullName evidence="3">Uncharacterized protein LOC111128719</fullName>
    </submittedName>
</protein>
<keyword evidence="1" id="KW-1133">Transmembrane helix</keyword>
<reference evidence="3" key="1">
    <citation type="submission" date="2025-08" db="UniProtKB">
        <authorList>
            <consortium name="RefSeq"/>
        </authorList>
    </citation>
    <scope>IDENTIFICATION</scope>
    <source>
        <tissue evidence="3">Whole sample</tissue>
    </source>
</reference>
<dbReference type="GeneID" id="111128719"/>
<dbReference type="OrthoDB" id="6138641at2759"/>
<feature type="transmembrane region" description="Helical" evidence="1">
    <location>
        <begin position="103"/>
        <end position="121"/>
    </location>
</feature>
<evidence type="ECO:0000256" key="1">
    <source>
        <dbReference type="SAM" id="Phobius"/>
    </source>
</evidence>
<accession>A0A8B8DRP4</accession>
<proteinExistence type="predicted"/>
<evidence type="ECO:0000313" key="2">
    <source>
        <dbReference type="Proteomes" id="UP000694844"/>
    </source>
</evidence>
<gene>
    <name evidence="3" type="primary">LOC111128719</name>
</gene>
<keyword evidence="1" id="KW-0472">Membrane</keyword>
<dbReference type="KEGG" id="cvn:111128719"/>
<organism evidence="2 3">
    <name type="scientific">Crassostrea virginica</name>
    <name type="common">Eastern oyster</name>
    <dbReference type="NCBI Taxonomy" id="6565"/>
    <lineage>
        <taxon>Eukaryota</taxon>
        <taxon>Metazoa</taxon>
        <taxon>Spiralia</taxon>
        <taxon>Lophotrochozoa</taxon>
        <taxon>Mollusca</taxon>
        <taxon>Bivalvia</taxon>
        <taxon>Autobranchia</taxon>
        <taxon>Pteriomorphia</taxon>
        <taxon>Ostreida</taxon>
        <taxon>Ostreoidea</taxon>
        <taxon>Ostreidae</taxon>
        <taxon>Crassostrea</taxon>
    </lineage>
</organism>
<dbReference type="AlphaFoldDB" id="A0A8B8DRP4"/>
<dbReference type="Proteomes" id="UP000694844">
    <property type="component" value="Chromosome 4"/>
</dbReference>
<keyword evidence="1" id="KW-0812">Transmembrane</keyword>
<dbReference type="RefSeq" id="XP_022330214.1">
    <property type="nucleotide sequence ID" value="XM_022474506.1"/>
</dbReference>
<evidence type="ECO:0000313" key="3">
    <source>
        <dbReference type="RefSeq" id="XP_022330214.1"/>
    </source>
</evidence>
<sequence>MILALSCSKRNTPEVKKNRQGLAMATKQVATKAGGLLGAAGKPKVFTDAKGRQFWVLKKTLQTPDFYLWRPKNLSAVKGTPTLTSMLRSRPYKDYMFGTRNRFFFRFSTFWMVWIILLFSYQPFVELRDKFKVSELPVPVAGFHHPLSWDMVKEKEKELKVLEGSRYRI</sequence>